<keyword evidence="3" id="KW-0812">Transmembrane</keyword>
<reference evidence="4 5" key="2">
    <citation type="journal article" date="2013" name="Environ. Sci. Technol.">
        <title>The 4-tert-butylphenol-utilizing bacterium Sphingobium fuliginis OMI can degrade bisphenols via phenolic ring hydroxylation and meta-cleavage pathway.</title>
        <authorList>
            <person name="Ogata Y."/>
            <person name="Goda S."/>
            <person name="Toyama T."/>
            <person name="Sei K."/>
            <person name="Ike M."/>
        </authorList>
    </citation>
    <scope>NUCLEOTIDE SEQUENCE [LARGE SCALE GENOMIC DNA]</scope>
    <source>
        <strain evidence="4 5">OMI</strain>
    </source>
</reference>
<organism evidence="4 5">
    <name type="scientific">Sphingobium fuliginis (strain ATCC 27551)</name>
    <dbReference type="NCBI Taxonomy" id="336203"/>
    <lineage>
        <taxon>Bacteria</taxon>
        <taxon>Pseudomonadati</taxon>
        <taxon>Pseudomonadota</taxon>
        <taxon>Alphaproteobacteria</taxon>
        <taxon>Sphingomonadales</taxon>
        <taxon>Sphingomonadaceae</taxon>
        <taxon>Sphingobium</taxon>
    </lineage>
</organism>
<dbReference type="Proteomes" id="UP000221538">
    <property type="component" value="Unassembled WGS sequence"/>
</dbReference>
<keyword evidence="3" id="KW-1133">Transmembrane helix</keyword>
<evidence type="ECO:0000256" key="1">
    <source>
        <dbReference type="ARBA" id="ARBA00004429"/>
    </source>
</evidence>
<dbReference type="PANTHER" id="PTHR43702">
    <property type="entry name" value="L-FUCOSE-PROTON SYMPORTER"/>
    <property type="match status" value="1"/>
</dbReference>
<evidence type="ECO:0000256" key="2">
    <source>
        <dbReference type="ARBA" id="ARBA00022475"/>
    </source>
</evidence>
<dbReference type="AlphaFoldDB" id="A0A292ZA90"/>
<sequence length="211" mass="21849">MAGVVWLRRGRLANAAADDAPILRAFNLLRQPRFSFGALFVFLYVGAEVAIGSLVVSYLTQVDTLNLGQEAAGQHVAFYWGGAMIGRFVGAGILRVINPGKVLAGVASAAILLIVISANSVGLVSGWALLAIGLMNSIMFPTIFTLASDGLGRRAAEGSGVICMAIVGGAIIPPLTGQMADIAGLRASLLIPAICYAVIVGFGLIARKPHF</sequence>
<dbReference type="EMBL" id="BEWI01000030">
    <property type="protein sequence ID" value="GAY20397.1"/>
    <property type="molecule type" value="Genomic_DNA"/>
</dbReference>
<comment type="subcellular location">
    <subcellularLocation>
        <location evidence="1">Cell inner membrane</location>
        <topology evidence="1">Multi-pass membrane protein</topology>
    </subcellularLocation>
</comment>
<evidence type="ECO:0000313" key="5">
    <source>
        <dbReference type="Proteomes" id="UP000221538"/>
    </source>
</evidence>
<dbReference type="PANTHER" id="PTHR43702:SF3">
    <property type="entry name" value="PROTEIN TSGA"/>
    <property type="match status" value="1"/>
</dbReference>
<feature type="transmembrane region" description="Helical" evidence="3">
    <location>
        <begin position="102"/>
        <end position="121"/>
    </location>
</feature>
<feature type="transmembrane region" description="Helical" evidence="3">
    <location>
        <begin position="187"/>
        <end position="206"/>
    </location>
</feature>
<dbReference type="GO" id="GO:0005886">
    <property type="term" value="C:plasma membrane"/>
    <property type="evidence" value="ECO:0007669"/>
    <property type="project" value="UniProtKB-SubCell"/>
</dbReference>
<reference evidence="4 5" key="1">
    <citation type="journal article" date="2013" name="Biodegradation">
        <title>Occurrence of 4-tert-butylphenol (4-t-BP) biodegradation in an aquatic sample caused by the presence of Spirodela polyrrhiza and isolation of a 4-t-BP-utilizing bacterium.</title>
        <authorList>
            <person name="Ogata Y."/>
            <person name="Toyama T."/>
            <person name="Yu N."/>
            <person name="Wang X."/>
            <person name="Sei K."/>
            <person name="Ike M."/>
        </authorList>
    </citation>
    <scope>NUCLEOTIDE SEQUENCE [LARGE SCALE GENOMIC DNA]</scope>
    <source>
        <strain evidence="4 5">OMI</strain>
    </source>
</reference>
<keyword evidence="4" id="KW-0762">Sugar transport</keyword>
<evidence type="ECO:0000313" key="4">
    <source>
        <dbReference type="EMBL" id="GAY20397.1"/>
    </source>
</evidence>
<name>A0A292ZA90_SPHSA</name>
<proteinExistence type="predicted"/>
<keyword evidence="4" id="KW-0813">Transport</keyword>
<keyword evidence="2" id="KW-1003">Cell membrane</keyword>
<dbReference type="InterPro" id="IPR036259">
    <property type="entry name" value="MFS_trans_sf"/>
</dbReference>
<protein>
    <submittedName>
        <fullName evidence="4">Predicted glucose transporter in maltodextrin utilization gene cluster</fullName>
    </submittedName>
</protein>
<feature type="transmembrane region" description="Helical" evidence="3">
    <location>
        <begin position="158"/>
        <end position="175"/>
    </location>
</feature>
<feature type="transmembrane region" description="Helical" evidence="3">
    <location>
        <begin position="127"/>
        <end position="146"/>
    </location>
</feature>
<dbReference type="InterPro" id="IPR050375">
    <property type="entry name" value="MFS_TsgA-like"/>
</dbReference>
<keyword evidence="3" id="KW-0472">Membrane</keyword>
<feature type="transmembrane region" description="Helical" evidence="3">
    <location>
        <begin position="34"/>
        <end position="58"/>
    </location>
</feature>
<accession>A0A292ZA90</accession>
<gene>
    <name evidence="4" type="ORF">SFOMI_0921</name>
</gene>
<evidence type="ECO:0000256" key="3">
    <source>
        <dbReference type="SAM" id="Phobius"/>
    </source>
</evidence>
<dbReference type="SUPFAM" id="SSF103473">
    <property type="entry name" value="MFS general substrate transporter"/>
    <property type="match status" value="1"/>
</dbReference>
<dbReference type="Gene3D" id="1.20.1250.20">
    <property type="entry name" value="MFS general substrate transporter like domains"/>
    <property type="match status" value="1"/>
</dbReference>
<feature type="transmembrane region" description="Helical" evidence="3">
    <location>
        <begin position="78"/>
        <end position="97"/>
    </location>
</feature>
<comment type="caution">
    <text evidence="4">The sequence shown here is derived from an EMBL/GenBank/DDBJ whole genome shotgun (WGS) entry which is preliminary data.</text>
</comment>